<evidence type="ECO:0000313" key="2">
    <source>
        <dbReference type="Proteomes" id="UP000515135"/>
    </source>
</evidence>
<evidence type="ECO:0000256" key="1">
    <source>
        <dbReference type="SAM" id="MobiDB-lite"/>
    </source>
</evidence>
<name>A0A6P4YG54_BRABE</name>
<feature type="compositionally biased region" description="Low complexity" evidence="1">
    <location>
        <begin position="219"/>
        <end position="236"/>
    </location>
</feature>
<reference evidence="3" key="1">
    <citation type="submission" date="2025-08" db="UniProtKB">
        <authorList>
            <consortium name="RefSeq"/>
        </authorList>
    </citation>
    <scope>IDENTIFICATION</scope>
    <source>
        <tissue evidence="3">Gonad</tissue>
    </source>
</reference>
<dbReference type="Pfam" id="PF15396">
    <property type="entry name" value="FAM60A"/>
    <property type="match status" value="1"/>
</dbReference>
<sequence>MFSFHKPKVYRSISGCCICGAKSSSSRFTDSAKYEVEFQKCFKLHEERSGEICNACVLLVKRWKKLPKGTDRNWHHVVDARAGPGTKTILKAKFKSKLSKRPNKRRHLLAKKKMGLLRKSRSGEGSDDVSGEEHMSDKSPWSSATPSPALSDQSDESMSACDVDIKPSKCKDIPYPVSSFLNTSYWRREDICCGIIFKGSRGEVVIDPRLLRPCQACRSSTTPNTPSKSSSNPLTSHGASEKNISPHTIPPFGSMEGRTKMSSSFL</sequence>
<dbReference type="InterPro" id="IPR026065">
    <property type="entry name" value="FAM60A"/>
</dbReference>
<dbReference type="KEGG" id="bbel:109463576"/>
<protein>
    <submittedName>
        <fullName evidence="3">Protein FAM60A-like</fullName>
    </submittedName>
</protein>
<feature type="compositionally biased region" description="Polar residues" evidence="1">
    <location>
        <begin position="139"/>
        <end position="152"/>
    </location>
</feature>
<dbReference type="AlphaFoldDB" id="A0A6P4YG54"/>
<feature type="region of interest" description="Disordered" evidence="1">
    <location>
        <begin position="217"/>
        <end position="266"/>
    </location>
</feature>
<dbReference type="OrthoDB" id="10023333at2759"/>
<dbReference type="Proteomes" id="UP000515135">
    <property type="component" value="Unplaced"/>
</dbReference>
<dbReference type="RefSeq" id="XP_019615986.1">
    <property type="nucleotide sequence ID" value="XM_019760427.1"/>
</dbReference>
<keyword evidence="2" id="KW-1185">Reference proteome</keyword>
<dbReference type="PANTHER" id="PTHR13422:SF12">
    <property type="entry name" value="SIN3-HDAC COMPLEX-ASSOCIATED FACTOR"/>
    <property type="match status" value="1"/>
</dbReference>
<dbReference type="GO" id="GO:0070822">
    <property type="term" value="C:Sin3-type complex"/>
    <property type="evidence" value="ECO:0007669"/>
    <property type="project" value="TreeGrafter"/>
</dbReference>
<organism evidence="2 3">
    <name type="scientific">Branchiostoma belcheri</name>
    <name type="common">Amphioxus</name>
    <dbReference type="NCBI Taxonomy" id="7741"/>
    <lineage>
        <taxon>Eukaryota</taxon>
        <taxon>Metazoa</taxon>
        <taxon>Chordata</taxon>
        <taxon>Cephalochordata</taxon>
        <taxon>Leptocardii</taxon>
        <taxon>Amphioxiformes</taxon>
        <taxon>Branchiostomatidae</taxon>
        <taxon>Branchiostoma</taxon>
    </lineage>
</organism>
<gene>
    <name evidence="3" type="primary">LOC109463576</name>
</gene>
<proteinExistence type="predicted"/>
<dbReference type="GO" id="GO:0030336">
    <property type="term" value="P:negative regulation of cell migration"/>
    <property type="evidence" value="ECO:0007669"/>
    <property type="project" value="TreeGrafter"/>
</dbReference>
<accession>A0A6P4YG54</accession>
<dbReference type="PANTHER" id="PTHR13422">
    <property type="entry name" value="SIN3-HDAC COMPLEX-ASSOCIATED FACTOR"/>
    <property type="match status" value="1"/>
</dbReference>
<feature type="region of interest" description="Disordered" evidence="1">
    <location>
        <begin position="117"/>
        <end position="158"/>
    </location>
</feature>
<evidence type="ECO:0000313" key="3">
    <source>
        <dbReference type="RefSeq" id="XP_019615986.1"/>
    </source>
</evidence>
<dbReference type="GeneID" id="109463576"/>